<evidence type="ECO:0000313" key="6">
    <source>
        <dbReference type="Proteomes" id="UP000030762"/>
    </source>
</evidence>
<keyword evidence="1" id="KW-0539">Nucleus</keyword>
<feature type="domain" description="HTH myb-type" evidence="4">
    <location>
        <begin position="11"/>
        <end position="60"/>
    </location>
</feature>
<evidence type="ECO:0000256" key="1">
    <source>
        <dbReference type="ARBA" id="ARBA00023242"/>
    </source>
</evidence>
<dbReference type="PROSITE" id="PS51294">
    <property type="entry name" value="HTH_MYB"/>
    <property type="match status" value="1"/>
</dbReference>
<dbReference type="OrthoDB" id="77633at2759"/>
<feature type="compositionally biased region" description="Basic residues" evidence="2">
    <location>
        <begin position="52"/>
        <end position="70"/>
    </location>
</feature>
<dbReference type="STRING" id="1156394.T0QWV1"/>
<sequence>MAQQQAQQGVGQWTRDEHRRYLRAIQLYPQGPWKSVADYIGTRTARQTQTHAQKHREKLSRRRRGLLRKRATSDEWLDEYGSSPSPQLDPSQSHTVPNTAEPEYRVAMIPPIAVASTHAELPPPAVYRPHFDGALASDDTLTLPPYPRSMAEDKYQPFAYTPYTQQQHDAYPAAYTSSSYHDPRFQSSASSYAPMAYPPAPHLQHMEHHPPVPIDEMLLEYFGDDIRRYGAAPSLHRHS</sequence>
<reference evidence="5 6" key="1">
    <citation type="submission" date="2012-04" db="EMBL/GenBank/DDBJ databases">
        <title>The Genome Sequence of Saprolegnia declina VS20.</title>
        <authorList>
            <consortium name="The Broad Institute Genome Sequencing Platform"/>
            <person name="Russ C."/>
            <person name="Nusbaum C."/>
            <person name="Tyler B."/>
            <person name="van West P."/>
            <person name="Dieguez-Uribeondo J."/>
            <person name="de Bruijn I."/>
            <person name="Tripathy S."/>
            <person name="Jiang R."/>
            <person name="Young S.K."/>
            <person name="Zeng Q."/>
            <person name="Gargeya S."/>
            <person name="Fitzgerald M."/>
            <person name="Haas B."/>
            <person name="Abouelleil A."/>
            <person name="Alvarado L."/>
            <person name="Arachchi H.M."/>
            <person name="Berlin A."/>
            <person name="Chapman S.B."/>
            <person name="Goldberg J."/>
            <person name="Griggs A."/>
            <person name="Gujja S."/>
            <person name="Hansen M."/>
            <person name="Howarth C."/>
            <person name="Imamovic A."/>
            <person name="Larimer J."/>
            <person name="McCowen C."/>
            <person name="Montmayeur A."/>
            <person name="Murphy C."/>
            <person name="Neiman D."/>
            <person name="Pearson M."/>
            <person name="Priest M."/>
            <person name="Roberts A."/>
            <person name="Saif S."/>
            <person name="Shea T."/>
            <person name="Sisk P."/>
            <person name="Sykes S."/>
            <person name="Wortman J."/>
            <person name="Nusbaum C."/>
            <person name="Birren B."/>
        </authorList>
    </citation>
    <scope>NUCLEOTIDE SEQUENCE [LARGE SCALE GENOMIC DNA]</scope>
    <source>
        <strain evidence="5 6">VS20</strain>
    </source>
</reference>
<dbReference type="Pfam" id="PF00249">
    <property type="entry name" value="Myb_DNA-binding"/>
    <property type="match status" value="1"/>
</dbReference>
<dbReference type="Proteomes" id="UP000030762">
    <property type="component" value="Unassembled WGS sequence"/>
</dbReference>
<dbReference type="InterPro" id="IPR017930">
    <property type="entry name" value="Myb_dom"/>
</dbReference>
<feature type="domain" description="Myb-like" evidence="3">
    <location>
        <begin position="11"/>
        <end position="56"/>
    </location>
</feature>
<evidence type="ECO:0000259" key="3">
    <source>
        <dbReference type="PROSITE" id="PS50090"/>
    </source>
</evidence>
<accession>T0QWV1</accession>
<gene>
    <name evidence="5" type="ORF">SDRG_00444</name>
</gene>
<dbReference type="PANTHER" id="PTHR12802:SF155">
    <property type="entry name" value="DEUBIQUITINASE MYSM1"/>
    <property type="match status" value="1"/>
</dbReference>
<dbReference type="OMA" id="THAQKHR"/>
<dbReference type="PROSITE" id="PS50090">
    <property type="entry name" value="MYB_LIKE"/>
    <property type="match status" value="1"/>
</dbReference>
<dbReference type="EMBL" id="JH767132">
    <property type="protein sequence ID" value="EQC42719.1"/>
    <property type="molecule type" value="Genomic_DNA"/>
</dbReference>
<dbReference type="RefSeq" id="XP_008604142.1">
    <property type="nucleotide sequence ID" value="XM_008605920.1"/>
</dbReference>
<dbReference type="GeneID" id="19941171"/>
<dbReference type="VEuPathDB" id="FungiDB:SDRG_00444"/>
<evidence type="ECO:0000256" key="2">
    <source>
        <dbReference type="SAM" id="MobiDB-lite"/>
    </source>
</evidence>
<protein>
    <submittedName>
        <fullName evidence="5">Uncharacterized protein</fullName>
    </submittedName>
</protein>
<dbReference type="CDD" id="cd00167">
    <property type="entry name" value="SANT"/>
    <property type="match status" value="1"/>
</dbReference>
<feature type="compositionally biased region" description="Low complexity" evidence="2">
    <location>
        <begin position="82"/>
        <end position="93"/>
    </location>
</feature>
<dbReference type="InterPro" id="IPR009057">
    <property type="entry name" value="Homeodomain-like_sf"/>
</dbReference>
<dbReference type="InParanoid" id="T0QWV1"/>
<dbReference type="SUPFAM" id="SSF46689">
    <property type="entry name" value="Homeodomain-like"/>
    <property type="match status" value="1"/>
</dbReference>
<name>T0QWV1_SAPDV</name>
<proteinExistence type="predicted"/>
<dbReference type="eggNOG" id="ENOG502SA26">
    <property type="taxonomic scope" value="Eukaryota"/>
</dbReference>
<evidence type="ECO:0000259" key="4">
    <source>
        <dbReference type="PROSITE" id="PS51294"/>
    </source>
</evidence>
<evidence type="ECO:0000313" key="5">
    <source>
        <dbReference type="EMBL" id="EQC42719.1"/>
    </source>
</evidence>
<organism evidence="5 6">
    <name type="scientific">Saprolegnia diclina (strain VS20)</name>
    <dbReference type="NCBI Taxonomy" id="1156394"/>
    <lineage>
        <taxon>Eukaryota</taxon>
        <taxon>Sar</taxon>
        <taxon>Stramenopiles</taxon>
        <taxon>Oomycota</taxon>
        <taxon>Saprolegniomycetes</taxon>
        <taxon>Saprolegniales</taxon>
        <taxon>Saprolegniaceae</taxon>
        <taxon>Saprolegnia</taxon>
    </lineage>
</organism>
<dbReference type="Gene3D" id="1.10.10.60">
    <property type="entry name" value="Homeodomain-like"/>
    <property type="match status" value="1"/>
</dbReference>
<dbReference type="PANTHER" id="PTHR12802">
    <property type="entry name" value="SWI/SNF COMPLEX-RELATED"/>
    <property type="match status" value="1"/>
</dbReference>
<keyword evidence="6" id="KW-1185">Reference proteome</keyword>
<dbReference type="SMART" id="SM00717">
    <property type="entry name" value="SANT"/>
    <property type="match status" value="1"/>
</dbReference>
<feature type="region of interest" description="Disordered" evidence="2">
    <location>
        <begin position="45"/>
        <end position="98"/>
    </location>
</feature>
<dbReference type="InterPro" id="IPR001005">
    <property type="entry name" value="SANT/Myb"/>
</dbReference>
<dbReference type="AlphaFoldDB" id="T0QWV1"/>